<evidence type="ECO:0000313" key="2">
    <source>
        <dbReference type="EMBL" id="PZQ52097.1"/>
    </source>
</evidence>
<accession>A0A2W5Q448</accession>
<gene>
    <name evidence="2" type="ORF">DI556_00005</name>
</gene>
<proteinExistence type="predicted"/>
<reference evidence="2 3" key="1">
    <citation type="submission" date="2017-08" db="EMBL/GenBank/DDBJ databases">
        <title>Infants hospitalized years apart are colonized by the same room-sourced microbial strains.</title>
        <authorList>
            <person name="Brooks B."/>
            <person name="Olm M.R."/>
            <person name="Firek B.A."/>
            <person name="Baker R."/>
            <person name="Thomas B.C."/>
            <person name="Morowitz M.J."/>
            <person name="Banfield J.F."/>
        </authorList>
    </citation>
    <scope>NUCLEOTIDE SEQUENCE [LARGE SCALE GENOMIC DNA]</scope>
    <source>
        <strain evidence="2">S2_005_002_R2_34</strain>
    </source>
</reference>
<dbReference type="EMBL" id="QFPW01000001">
    <property type="protein sequence ID" value="PZQ52097.1"/>
    <property type="molecule type" value="Genomic_DNA"/>
</dbReference>
<comment type="caution">
    <text evidence="2">The sequence shown here is derived from an EMBL/GenBank/DDBJ whole genome shotgun (WGS) entry which is preliminary data.</text>
</comment>
<dbReference type="InterPro" id="IPR002539">
    <property type="entry name" value="MaoC-like_dom"/>
</dbReference>
<dbReference type="GO" id="GO:0006633">
    <property type="term" value="P:fatty acid biosynthetic process"/>
    <property type="evidence" value="ECO:0007669"/>
    <property type="project" value="TreeGrafter"/>
</dbReference>
<evidence type="ECO:0000259" key="1">
    <source>
        <dbReference type="Pfam" id="PF01575"/>
    </source>
</evidence>
<dbReference type="CDD" id="cd03454">
    <property type="entry name" value="YdeM"/>
    <property type="match status" value="1"/>
</dbReference>
<name>A0A2W5Q448_RHOSU</name>
<dbReference type="Pfam" id="PF01575">
    <property type="entry name" value="MaoC_dehydratas"/>
    <property type="match status" value="1"/>
</dbReference>
<evidence type="ECO:0000313" key="3">
    <source>
        <dbReference type="Proteomes" id="UP000249185"/>
    </source>
</evidence>
<dbReference type="PANTHER" id="PTHR43437">
    <property type="entry name" value="HYDROXYACYL-THIOESTER DEHYDRATASE TYPE 2, MITOCHONDRIAL-RELATED"/>
    <property type="match status" value="1"/>
</dbReference>
<sequence>MPEPLYLEDLTVGRRFESGSHPLTAEAIKAFAAEFDPQPFHLDEEAAAASFFGGLAASGWHVACFTMRLLVTETLPIAGGLIGAGVEIDWPRPTRPGEVLRVVAEVVEIRPSRSKPDRGIALVRSETINARGEPAMIMTSKMLVFRRP</sequence>
<dbReference type="InterPro" id="IPR029069">
    <property type="entry name" value="HotDog_dom_sf"/>
</dbReference>
<dbReference type="Proteomes" id="UP000249185">
    <property type="component" value="Unassembled WGS sequence"/>
</dbReference>
<dbReference type="SUPFAM" id="SSF54637">
    <property type="entry name" value="Thioesterase/thiol ester dehydrase-isomerase"/>
    <property type="match status" value="1"/>
</dbReference>
<protein>
    <submittedName>
        <fullName evidence="2">Dehydratase</fullName>
    </submittedName>
</protein>
<organism evidence="2 3">
    <name type="scientific">Rhodovulum sulfidophilum</name>
    <name type="common">Rhodobacter sulfidophilus</name>
    <dbReference type="NCBI Taxonomy" id="35806"/>
    <lineage>
        <taxon>Bacteria</taxon>
        <taxon>Pseudomonadati</taxon>
        <taxon>Pseudomonadota</taxon>
        <taxon>Alphaproteobacteria</taxon>
        <taxon>Rhodobacterales</taxon>
        <taxon>Paracoccaceae</taxon>
        <taxon>Rhodovulum</taxon>
    </lineage>
</organism>
<dbReference type="Gene3D" id="3.10.129.10">
    <property type="entry name" value="Hotdog Thioesterase"/>
    <property type="match status" value="1"/>
</dbReference>
<dbReference type="PANTHER" id="PTHR43437:SF3">
    <property type="entry name" value="HYDROXYACYL-THIOESTER DEHYDRATASE TYPE 2, MITOCHONDRIAL"/>
    <property type="match status" value="1"/>
</dbReference>
<dbReference type="GO" id="GO:0019171">
    <property type="term" value="F:(3R)-hydroxyacyl-[acyl-carrier-protein] dehydratase activity"/>
    <property type="evidence" value="ECO:0007669"/>
    <property type="project" value="TreeGrafter"/>
</dbReference>
<dbReference type="AlphaFoldDB" id="A0A2W5Q448"/>
<dbReference type="InterPro" id="IPR050965">
    <property type="entry name" value="UPF0336/Enoyl-CoA_hydratase"/>
</dbReference>
<feature type="domain" description="MaoC-like" evidence="1">
    <location>
        <begin position="14"/>
        <end position="115"/>
    </location>
</feature>